<evidence type="ECO:0000313" key="2">
    <source>
        <dbReference type="Proteomes" id="UP001371456"/>
    </source>
</evidence>
<gene>
    <name evidence="1" type="ORF">RDI58_019891</name>
</gene>
<proteinExistence type="predicted"/>
<keyword evidence="2" id="KW-1185">Reference proteome</keyword>
<accession>A0AAN8Y6Z9</accession>
<comment type="caution">
    <text evidence="1">The sequence shown here is derived from an EMBL/GenBank/DDBJ whole genome shotgun (WGS) entry which is preliminary data.</text>
</comment>
<organism evidence="1 2">
    <name type="scientific">Solanum bulbocastanum</name>
    <name type="common">Wild potato</name>
    <dbReference type="NCBI Taxonomy" id="147425"/>
    <lineage>
        <taxon>Eukaryota</taxon>
        <taxon>Viridiplantae</taxon>
        <taxon>Streptophyta</taxon>
        <taxon>Embryophyta</taxon>
        <taxon>Tracheophyta</taxon>
        <taxon>Spermatophyta</taxon>
        <taxon>Magnoliopsida</taxon>
        <taxon>eudicotyledons</taxon>
        <taxon>Gunneridae</taxon>
        <taxon>Pentapetalae</taxon>
        <taxon>asterids</taxon>
        <taxon>lamiids</taxon>
        <taxon>Solanales</taxon>
        <taxon>Solanaceae</taxon>
        <taxon>Solanoideae</taxon>
        <taxon>Solaneae</taxon>
        <taxon>Solanum</taxon>
    </lineage>
</organism>
<name>A0AAN8Y6Z9_SOLBU</name>
<dbReference type="AlphaFoldDB" id="A0AAN8Y6Z9"/>
<sequence length="28" mass="3254">MAANGKIWLLWKSSTTFQPLEHPKEKLV</sequence>
<dbReference type="Proteomes" id="UP001371456">
    <property type="component" value="Unassembled WGS sequence"/>
</dbReference>
<dbReference type="EMBL" id="JBANQN010000008">
    <property type="protein sequence ID" value="KAK6782095.1"/>
    <property type="molecule type" value="Genomic_DNA"/>
</dbReference>
<evidence type="ECO:0000313" key="1">
    <source>
        <dbReference type="EMBL" id="KAK6782095.1"/>
    </source>
</evidence>
<protein>
    <submittedName>
        <fullName evidence="1">Uncharacterized protein</fullName>
    </submittedName>
</protein>
<reference evidence="1 2" key="1">
    <citation type="submission" date="2024-02" db="EMBL/GenBank/DDBJ databases">
        <title>de novo genome assembly of Solanum bulbocastanum strain 11H21.</title>
        <authorList>
            <person name="Hosaka A.J."/>
        </authorList>
    </citation>
    <scope>NUCLEOTIDE SEQUENCE [LARGE SCALE GENOMIC DNA]</scope>
    <source>
        <tissue evidence="1">Young leaves</tissue>
    </source>
</reference>